<name>A0A6H5GQN3_9HEMI</name>
<feature type="compositionally biased region" description="Polar residues" evidence="1">
    <location>
        <begin position="85"/>
        <end position="98"/>
    </location>
</feature>
<feature type="compositionally biased region" description="Polar residues" evidence="1">
    <location>
        <begin position="232"/>
        <end position="245"/>
    </location>
</feature>
<dbReference type="Proteomes" id="UP000479000">
    <property type="component" value="Unassembled WGS sequence"/>
</dbReference>
<feature type="compositionally biased region" description="Polar residues" evidence="1">
    <location>
        <begin position="337"/>
        <end position="353"/>
    </location>
</feature>
<protein>
    <submittedName>
        <fullName evidence="2">Uncharacterized protein</fullName>
    </submittedName>
</protein>
<feature type="compositionally biased region" description="Acidic residues" evidence="1">
    <location>
        <begin position="157"/>
        <end position="171"/>
    </location>
</feature>
<feature type="compositionally biased region" description="Polar residues" evidence="1">
    <location>
        <begin position="380"/>
        <end position="390"/>
    </location>
</feature>
<feature type="compositionally biased region" description="Basic and acidic residues" evidence="1">
    <location>
        <begin position="203"/>
        <end position="215"/>
    </location>
</feature>
<gene>
    <name evidence="2" type="ORF">NTEN_LOCUS11844</name>
</gene>
<organism evidence="2 3">
    <name type="scientific">Nesidiocoris tenuis</name>
    <dbReference type="NCBI Taxonomy" id="355587"/>
    <lineage>
        <taxon>Eukaryota</taxon>
        <taxon>Metazoa</taxon>
        <taxon>Ecdysozoa</taxon>
        <taxon>Arthropoda</taxon>
        <taxon>Hexapoda</taxon>
        <taxon>Insecta</taxon>
        <taxon>Pterygota</taxon>
        <taxon>Neoptera</taxon>
        <taxon>Paraneoptera</taxon>
        <taxon>Hemiptera</taxon>
        <taxon>Heteroptera</taxon>
        <taxon>Panheteroptera</taxon>
        <taxon>Cimicomorpha</taxon>
        <taxon>Miridae</taxon>
        <taxon>Dicyphina</taxon>
        <taxon>Nesidiocoris</taxon>
    </lineage>
</organism>
<feature type="region of interest" description="Disordered" evidence="1">
    <location>
        <begin position="330"/>
        <end position="390"/>
    </location>
</feature>
<dbReference type="AlphaFoldDB" id="A0A6H5GQN3"/>
<feature type="compositionally biased region" description="Acidic residues" evidence="1">
    <location>
        <begin position="179"/>
        <end position="191"/>
    </location>
</feature>
<evidence type="ECO:0000313" key="3">
    <source>
        <dbReference type="Proteomes" id="UP000479000"/>
    </source>
</evidence>
<sequence>MDRELEELRRQLGMLPRHHPFSGTVSDSEALDALDSLVLDPRIKEQVIQSLRLSRDNDARKRRTFKYFDRLKGDEDEQELPIKEVSSSHYSVQPVTTLEDSEEPLGEDKLINVAGKLIDSTNNGHGWDAEVEEEDRPITTDSSSEDGEEKRSSPSSENDEEVVESLSDSDAENVKSDSSDAETESDEEVEEVTQRESTASKQQETRSETSRYLDKDDTDPEDSNTEMEDSESVSITRSKVTTSIDNGRDNVKNPSQLLPLKLEPLTAKGGKTIADFDKILEPLFVALDTTFKDKFHLWDSRDYDPRSNGSIDHCRLLDLISDKWRTSLEAVKEEPDSTTGQISDLSMASTPSDLSDGEDENRNMIENQSTAGPSDKNEDSPPTGTYHSAESIQQTNGATGLEATSSAALQESTSSTGQEIVLEMEDLLAGNDATPSNIGNKRIEQDDDQPKEDGGEELSESVQEAKVRCPPLFSRQKLLHHLTLKLQLWCQWGRSGARGGLDGEIWEGHCPCGMAGCTCRMRTYSKSQKSTPKVLAIIVVNIGPRTSWRTKEINLLVLQCPLNLLRPQSSPHDLPPTTAGLGFLFMNAFL</sequence>
<feature type="region of interest" description="Disordered" evidence="1">
    <location>
        <begin position="430"/>
        <end position="462"/>
    </location>
</feature>
<dbReference type="OrthoDB" id="6630331at2759"/>
<feature type="compositionally biased region" description="Acidic residues" evidence="1">
    <location>
        <begin position="216"/>
        <end position="231"/>
    </location>
</feature>
<proteinExistence type="predicted"/>
<accession>A0A6H5GQN3</accession>
<feature type="region of interest" description="Disordered" evidence="1">
    <location>
        <begin position="76"/>
        <end position="255"/>
    </location>
</feature>
<evidence type="ECO:0000256" key="1">
    <source>
        <dbReference type="SAM" id="MobiDB-lite"/>
    </source>
</evidence>
<keyword evidence="3" id="KW-1185">Reference proteome</keyword>
<evidence type="ECO:0000313" key="2">
    <source>
        <dbReference type="EMBL" id="CAB0006367.1"/>
    </source>
</evidence>
<reference evidence="2 3" key="1">
    <citation type="submission" date="2020-02" db="EMBL/GenBank/DDBJ databases">
        <authorList>
            <person name="Ferguson B K."/>
        </authorList>
    </citation>
    <scope>NUCLEOTIDE SEQUENCE [LARGE SCALE GENOMIC DNA]</scope>
</reference>
<dbReference type="EMBL" id="CADCXU010017610">
    <property type="protein sequence ID" value="CAB0006367.1"/>
    <property type="molecule type" value="Genomic_DNA"/>
</dbReference>
<feature type="compositionally biased region" description="Acidic residues" evidence="1">
    <location>
        <begin position="445"/>
        <end position="459"/>
    </location>
</feature>